<name>A0A1X9LMY5_9MICO</name>
<organism evidence="13 14">
    <name type="scientific">Cnuibacter physcomitrellae</name>
    <dbReference type="NCBI Taxonomy" id="1619308"/>
    <lineage>
        <taxon>Bacteria</taxon>
        <taxon>Bacillati</taxon>
        <taxon>Actinomycetota</taxon>
        <taxon>Actinomycetes</taxon>
        <taxon>Micrococcales</taxon>
        <taxon>Microbacteriaceae</taxon>
        <taxon>Cnuibacter</taxon>
    </lineage>
</organism>
<evidence type="ECO:0000256" key="5">
    <source>
        <dbReference type="ARBA" id="ARBA00022679"/>
    </source>
</evidence>
<dbReference type="AlphaFoldDB" id="A0A1X9LMY5"/>
<dbReference type="FunFam" id="3.40.50.1100:FF:000067">
    <property type="entry name" value="Cysteine synthase"/>
    <property type="match status" value="1"/>
</dbReference>
<feature type="binding site" evidence="10">
    <location>
        <position position="76"/>
    </location>
    <ligand>
        <name>pyridoxal 5'-phosphate</name>
        <dbReference type="ChEBI" id="CHEBI:597326"/>
    </ligand>
</feature>
<evidence type="ECO:0000256" key="8">
    <source>
        <dbReference type="ARBA" id="ARBA00047931"/>
    </source>
</evidence>
<keyword evidence="5 12" id="KW-0808">Transferase</keyword>
<dbReference type="GO" id="GO:0005737">
    <property type="term" value="C:cytoplasm"/>
    <property type="evidence" value="ECO:0007669"/>
    <property type="project" value="UniProtKB-ARBA"/>
</dbReference>
<evidence type="ECO:0000256" key="10">
    <source>
        <dbReference type="PIRSR" id="PIRSR605856-50"/>
    </source>
</evidence>
<gene>
    <name evidence="13" type="ORF">B5808_15530</name>
</gene>
<accession>A0A1X9LMY5</accession>
<dbReference type="GO" id="GO:0006535">
    <property type="term" value="P:cysteine biosynthetic process from serine"/>
    <property type="evidence" value="ECO:0007669"/>
    <property type="project" value="UniProtKB-UniRule"/>
</dbReference>
<comment type="cofactor">
    <cofactor evidence="1 10 12">
        <name>pyridoxal 5'-phosphate</name>
        <dbReference type="ChEBI" id="CHEBI:597326"/>
    </cofactor>
</comment>
<dbReference type="PROSITE" id="PS00901">
    <property type="entry name" value="CYS_SYNTHASE"/>
    <property type="match status" value="1"/>
</dbReference>
<comment type="pathway">
    <text evidence="2">Amino-acid biosynthesis; L-cysteine biosynthesis; L-cysteine from L-serine: step 2/2.</text>
</comment>
<evidence type="ECO:0000256" key="3">
    <source>
        <dbReference type="ARBA" id="ARBA00007103"/>
    </source>
</evidence>
<dbReference type="NCBIfam" id="TIGR01139">
    <property type="entry name" value="cysK"/>
    <property type="match status" value="1"/>
</dbReference>
<dbReference type="RefSeq" id="WP_085020605.1">
    <property type="nucleotide sequence ID" value="NZ_BMHD01000001.1"/>
</dbReference>
<reference evidence="13 14" key="1">
    <citation type="submission" date="2017-04" db="EMBL/GenBank/DDBJ databases">
        <authorList>
            <person name="Afonso C.L."/>
            <person name="Miller P.J."/>
            <person name="Scott M.A."/>
            <person name="Spackman E."/>
            <person name="Goraichik I."/>
            <person name="Dimitrov K.M."/>
            <person name="Suarez D.L."/>
            <person name="Swayne D.E."/>
        </authorList>
    </citation>
    <scope>NUCLEOTIDE SEQUENCE [LARGE SCALE GENOMIC DNA]</scope>
    <source>
        <strain evidence="14">XA(T)</strain>
    </source>
</reference>
<evidence type="ECO:0000313" key="13">
    <source>
        <dbReference type="EMBL" id="ARJ06467.1"/>
    </source>
</evidence>
<dbReference type="InterPro" id="IPR050214">
    <property type="entry name" value="Cys_Synth/Cystath_Beta-Synth"/>
</dbReference>
<dbReference type="InterPro" id="IPR005856">
    <property type="entry name" value="Cys_synth"/>
</dbReference>
<evidence type="ECO:0000256" key="2">
    <source>
        <dbReference type="ARBA" id="ARBA00004962"/>
    </source>
</evidence>
<keyword evidence="14" id="KW-1185">Reference proteome</keyword>
<dbReference type="PANTHER" id="PTHR10314">
    <property type="entry name" value="CYSTATHIONINE BETA-SYNTHASE"/>
    <property type="match status" value="1"/>
</dbReference>
<dbReference type="CDD" id="cd01561">
    <property type="entry name" value="CBS_like"/>
    <property type="match status" value="1"/>
</dbReference>
<keyword evidence="7 12" id="KW-0198">Cysteine biosynthesis</keyword>
<feature type="binding site" evidence="10">
    <location>
        <begin position="180"/>
        <end position="184"/>
    </location>
    <ligand>
        <name>pyridoxal 5'-phosphate</name>
        <dbReference type="ChEBI" id="CHEBI:597326"/>
    </ligand>
</feature>
<evidence type="ECO:0000256" key="7">
    <source>
        <dbReference type="ARBA" id="ARBA00023192"/>
    </source>
</evidence>
<proteinExistence type="inferred from homology"/>
<comment type="function">
    <text evidence="9">Catalyzes the conversion of O-acetylserine (OAS) to cysteine through the elimination of acetate and addition of hydrogen sulfide.</text>
</comment>
<dbReference type="EMBL" id="CP020715">
    <property type="protein sequence ID" value="ARJ06467.1"/>
    <property type="molecule type" value="Genomic_DNA"/>
</dbReference>
<evidence type="ECO:0000256" key="4">
    <source>
        <dbReference type="ARBA" id="ARBA00022605"/>
    </source>
</evidence>
<evidence type="ECO:0000256" key="12">
    <source>
        <dbReference type="RuleBase" id="RU003985"/>
    </source>
</evidence>
<evidence type="ECO:0000256" key="11">
    <source>
        <dbReference type="PIRSR" id="PIRSR605856-51"/>
    </source>
</evidence>
<dbReference type="SUPFAM" id="SSF53686">
    <property type="entry name" value="Tryptophan synthase beta subunit-like PLP-dependent enzymes"/>
    <property type="match status" value="1"/>
</dbReference>
<sequence>MPARIYNDVTELVGHTPLVRINRLDGADKATVAAKLEFYNPANSVKDRIGVAIIDAAEKAGALKPGGTIVEGTSGNTGIALALVGAARGYKVILTMPETMSRERRATIRAYGAEIVLTPGSEGMRGAVEKANEIVATTENAILARQFENAANPAIHRATTAEEIWADTDGEVDVFVAGIGTGGTITGVGQVLKERKPGVQIIGVEPKDSPLLTEGKAGPHKIQGIGANFVPEILDREVYDEIIDVTLDDSLRLARELAAKEGIFAGISSGAIMWAALEVAKRPENAGKTIVAVVCDFGERYISTPLYSDLAD</sequence>
<evidence type="ECO:0000256" key="6">
    <source>
        <dbReference type="ARBA" id="ARBA00022898"/>
    </source>
</evidence>
<protein>
    <recommendedName>
        <fullName evidence="12">Cysteine synthase</fullName>
        <ecNumber evidence="12">2.5.1.47</ecNumber>
    </recommendedName>
</protein>
<comment type="similarity">
    <text evidence="3 12">Belongs to the cysteine synthase/cystathionine beta-synthase family.</text>
</comment>
<dbReference type="STRING" id="1619308.B5808_15530"/>
<dbReference type="InterPro" id="IPR001216">
    <property type="entry name" value="P-phosphate_BS"/>
</dbReference>
<comment type="catalytic activity">
    <reaction evidence="8 12">
        <text>O-acetyl-L-serine + hydrogen sulfide = L-cysteine + acetate</text>
        <dbReference type="Rhea" id="RHEA:14829"/>
        <dbReference type="ChEBI" id="CHEBI:29919"/>
        <dbReference type="ChEBI" id="CHEBI:30089"/>
        <dbReference type="ChEBI" id="CHEBI:35235"/>
        <dbReference type="ChEBI" id="CHEBI:58340"/>
        <dbReference type="EC" id="2.5.1.47"/>
    </reaction>
</comment>
<evidence type="ECO:0000256" key="9">
    <source>
        <dbReference type="ARBA" id="ARBA00053442"/>
    </source>
</evidence>
<dbReference type="NCBIfam" id="TIGR01136">
    <property type="entry name" value="cysKM"/>
    <property type="match status" value="1"/>
</dbReference>
<dbReference type="InterPro" id="IPR001926">
    <property type="entry name" value="TrpB-like_PALP"/>
</dbReference>
<dbReference type="Gene3D" id="3.40.50.1100">
    <property type="match status" value="2"/>
</dbReference>
<keyword evidence="4 12" id="KW-0028">Amino-acid biosynthesis</keyword>
<keyword evidence="6 10" id="KW-0663">Pyridoxal phosphate</keyword>
<dbReference type="InterPro" id="IPR005859">
    <property type="entry name" value="CysK"/>
</dbReference>
<dbReference type="Pfam" id="PF00291">
    <property type="entry name" value="PALP"/>
    <property type="match status" value="1"/>
</dbReference>
<evidence type="ECO:0000256" key="1">
    <source>
        <dbReference type="ARBA" id="ARBA00001933"/>
    </source>
</evidence>
<dbReference type="EC" id="2.5.1.47" evidence="12"/>
<dbReference type="InterPro" id="IPR036052">
    <property type="entry name" value="TrpB-like_PALP_sf"/>
</dbReference>
<dbReference type="GO" id="GO:0004124">
    <property type="term" value="F:cysteine synthase activity"/>
    <property type="evidence" value="ECO:0007669"/>
    <property type="project" value="UniProtKB-UniRule"/>
</dbReference>
<dbReference type="KEGG" id="cphy:B5808_15530"/>
<feature type="binding site" evidence="10">
    <location>
        <position position="268"/>
    </location>
    <ligand>
        <name>pyridoxal 5'-phosphate</name>
        <dbReference type="ChEBI" id="CHEBI:597326"/>
    </ligand>
</feature>
<dbReference type="Proteomes" id="UP000192775">
    <property type="component" value="Chromosome"/>
</dbReference>
<evidence type="ECO:0000313" key="14">
    <source>
        <dbReference type="Proteomes" id="UP000192775"/>
    </source>
</evidence>
<feature type="modified residue" description="N6-(pyridoxal phosphate)lysine" evidence="11">
    <location>
        <position position="46"/>
    </location>
</feature>